<accession>A0A9N9UXB4</accession>
<proteinExistence type="predicted"/>
<dbReference type="EMBL" id="CABFNQ020000444">
    <property type="protein sequence ID" value="CAH0015148.1"/>
    <property type="molecule type" value="Genomic_DNA"/>
</dbReference>
<gene>
    <name evidence="2" type="ORF">CRHIZ90672A_00000992</name>
</gene>
<protein>
    <submittedName>
        <fullName evidence="2">Uncharacterized protein</fullName>
    </submittedName>
</protein>
<feature type="non-terminal residue" evidence="2">
    <location>
        <position position="167"/>
    </location>
</feature>
<name>A0A9N9UXB4_9HYPO</name>
<feature type="compositionally biased region" description="Polar residues" evidence="1">
    <location>
        <begin position="61"/>
        <end position="71"/>
    </location>
</feature>
<feature type="compositionally biased region" description="Basic and acidic residues" evidence="1">
    <location>
        <begin position="36"/>
        <end position="57"/>
    </location>
</feature>
<sequence length="167" mass="20012">ISTGIRADNRHTCIRERDAIDGMRKPRPSLSEDSQYPERDPKRTGFPKENERTDSKRLKQRQQSKTQQDKTSAMCNWNTYTFDCGCMSMDLRSRCQRKLADDELDPCFWMQRVSDKWRFHQQRMCDGCNYRLMHGEYVPMRKQTRWSDIRARAHEIAWLMARARQLG</sequence>
<dbReference type="Proteomes" id="UP000696573">
    <property type="component" value="Unassembled WGS sequence"/>
</dbReference>
<reference evidence="2" key="1">
    <citation type="submission" date="2021-10" db="EMBL/GenBank/DDBJ databases">
        <authorList>
            <person name="Piombo E."/>
        </authorList>
    </citation>
    <scope>NUCLEOTIDE SEQUENCE</scope>
</reference>
<evidence type="ECO:0000256" key="1">
    <source>
        <dbReference type="SAM" id="MobiDB-lite"/>
    </source>
</evidence>
<comment type="caution">
    <text evidence="2">The sequence shown here is derived from an EMBL/GenBank/DDBJ whole genome shotgun (WGS) entry which is preliminary data.</text>
</comment>
<keyword evidence="3" id="KW-1185">Reference proteome</keyword>
<dbReference type="AlphaFoldDB" id="A0A9N9UXB4"/>
<feature type="region of interest" description="Disordered" evidence="1">
    <location>
        <begin position="16"/>
        <end position="71"/>
    </location>
</feature>
<evidence type="ECO:0000313" key="2">
    <source>
        <dbReference type="EMBL" id="CAH0015148.1"/>
    </source>
</evidence>
<evidence type="ECO:0000313" key="3">
    <source>
        <dbReference type="Proteomes" id="UP000696573"/>
    </source>
</evidence>
<dbReference type="OrthoDB" id="5130341at2759"/>
<organism evidence="2 3">
    <name type="scientific">Clonostachys rhizophaga</name>
    <dbReference type="NCBI Taxonomy" id="160324"/>
    <lineage>
        <taxon>Eukaryota</taxon>
        <taxon>Fungi</taxon>
        <taxon>Dikarya</taxon>
        <taxon>Ascomycota</taxon>
        <taxon>Pezizomycotina</taxon>
        <taxon>Sordariomycetes</taxon>
        <taxon>Hypocreomycetidae</taxon>
        <taxon>Hypocreales</taxon>
        <taxon>Bionectriaceae</taxon>
        <taxon>Clonostachys</taxon>
    </lineage>
</organism>